<sequence>MNKHIGKLSVKYLVEPLLLHIVRNQLMNLGIGLG</sequence>
<proteinExistence type="predicted"/>
<dbReference type="EMBL" id="GBXM01015015">
    <property type="protein sequence ID" value="JAH93562.1"/>
    <property type="molecule type" value="Transcribed_RNA"/>
</dbReference>
<accession>A0A0E9WT60</accession>
<name>A0A0E9WT60_ANGAN</name>
<protein>
    <submittedName>
        <fullName evidence="1">Uncharacterized protein</fullName>
    </submittedName>
</protein>
<reference evidence="1" key="1">
    <citation type="submission" date="2014-11" db="EMBL/GenBank/DDBJ databases">
        <authorList>
            <person name="Amaro Gonzalez C."/>
        </authorList>
    </citation>
    <scope>NUCLEOTIDE SEQUENCE</scope>
</reference>
<dbReference type="AlphaFoldDB" id="A0A0E9WT60"/>
<organism evidence="1">
    <name type="scientific">Anguilla anguilla</name>
    <name type="common">European freshwater eel</name>
    <name type="synonym">Muraena anguilla</name>
    <dbReference type="NCBI Taxonomy" id="7936"/>
    <lineage>
        <taxon>Eukaryota</taxon>
        <taxon>Metazoa</taxon>
        <taxon>Chordata</taxon>
        <taxon>Craniata</taxon>
        <taxon>Vertebrata</taxon>
        <taxon>Euteleostomi</taxon>
        <taxon>Actinopterygii</taxon>
        <taxon>Neopterygii</taxon>
        <taxon>Teleostei</taxon>
        <taxon>Anguilliformes</taxon>
        <taxon>Anguillidae</taxon>
        <taxon>Anguilla</taxon>
    </lineage>
</organism>
<reference evidence="1" key="2">
    <citation type="journal article" date="2015" name="Fish Shellfish Immunol.">
        <title>Early steps in the European eel (Anguilla anguilla)-Vibrio vulnificus interaction in the gills: Role of the RtxA13 toxin.</title>
        <authorList>
            <person name="Callol A."/>
            <person name="Pajuelo D."/>
            <person name="Ebbesson L."/>
            <person name="Teles M."/>
            <person name="MacKenzie S."/>
            <person name="Amaro C."/>
        </authorList>
    </citation>
    <scope>NUCLEOTIDE SEQUENCE</scope>
</reference>
<evidence type="ECO:0000313" key="1">
    <source>
        <dbReference type="EMBL" id="JAH93562.1"/>
    </source>
</evidence>